<evidence type="ECO:0000313" key="4">
    <source>
        <dbReference type="Proteomes" id="UP000215914"/>
    </source>
</evidence>
<feature type="transmembrane region" description="Helical" evidence="1">
    <location>
        <begin position="204"/>
        <end position="225"/>
    </location>
</feature>
<gene>
    <name evidence="3" type="ORF">HannXRQ_Chr10g0317731</name>
    <name evidence="2" type="ORF">HanXRQr2_Chr10g0464171</name>
</gene>
<keyword evidence="1" id="KW-0812">Transmembrane</keyword>
<feature type="transmembrane region" description="Helical" evidence="1">
    <location>
        <begin position="85"/>
        <end position="102"/>
    </location>
</feature>
<keyword evidence="4" id="KW-1185">Reference proteome</keyword>
<reference evidence="2" key="3">
    <citation type="submission" date="2020-06" db="EMBL/GenBank/DDBJ databases">
        <title>Helianthus annuus Genome sequencing and assembly Release 2.</title>
        <authorList>
            <person name="Gouzy J."/>
            <person name="Langlade N."/>
            <person name="Munos S."/>
        </authorList>
    </citation>
    <scope>NUCLEOTIDE SEQUENCE</scope>
    <source>
        <tissue evidence="2">Leaves</tissue>
    </source>
</reference>
<dbReference type="OrthoDB" id="1915303at2759"/>
<dbReference type="PANTHER" id="PTHR35307:SF6">
    <property type="entry name" value="TRANSMEMBRANE PROTEIN"/>
    <property type="match status" value="1"/>
</dbReference>
<sequence>MAYNSTHEYLKIVDTLTHDYNIPNNITDSLLGYLKFIYRSELEDRYSAPMLWIGMYIALASLVCILAMVAELVHGFRSRMLWFPSKYFTINSASLTVISVAMKLPVDLTGSMPGYVDQMAKLGSMAFMCTMMANLLLSLGTMDNNELLSNLAALSVQVITLVVNVCIQMQTGAVSISTHKEDPRIIQLTSPTHISTHPNPVLPFIYVILLVFLLIVYICSSLAILKSKQILDSEYKNGHEVASVDIQPSPGEIVTVEKLQKHVRNHWVMLESSRCLHFITACFHPTSASGVICLLVTILHTYTMSGTIKAMLAKDYDSDYGWSMLVILTVQSIGVLIGTIVPLSRCFATLEFETSSSIHFKVLEVERHWTHKLNDWKLQKGVPLLSTFVISKLLIIHICIQLQKGVVVLCKIIALIPFVFVICVFCCFLCLKAVYSSLREDAVNLEHPNVDIRPYILYFENGMWVGERTIEGFSKSVNPLIQKGAKGQPNYLIKLIREKSTVDFYGVAVFDQTDIPSLTSEVQVQFLGDCWRLSVVTLTAIAVSLPEIEKEEVDCLLECVREGLLYVTLVETKLDYRIFLQQAAETLWQEISTNKWLGNELQNPDFQEYTVGQIVKWFRDKAKNELENYGYKHDDSMLVCLSSMSRITETILLTYGTNIDDATLSQKELFDRLSSMIADIIAACLTNLPQIITMKCHYMSARKEREASVKDAAQLLGETTEIIRLLQDHRIPRMNPSDMPFLYKWRAYFRNPSSSDEGHASLLLEVSKSPRAVNYDPSRSWFAQLAPTEYGDQVLSSHISLYSS</sequence>
<dbReference type="AlphaFoldDB" id="A0A251TPZ4"/>
<keyword evidence="1" id="KW-0472">Membrane</keyword>
<reference evidence="2 4" key="1">
    <citation type="journal article" date="2017" name="Nature">
        <title>The sunflower genome provides insights into oil metabolism, flowering and Asterid evolution.</title>
        <authorList>
            <person name="Badouin H."/>
            <person name="Gouzy J."/>
            <person name="Grassa C.J."/>
            <person name="Murat F."/>
            <person name="Staton S.E."/>
            <person name="Cottret L."/>
            <person name="Lelandais-Briere C."/>
            <person name="Owens G.L."/>
            <person name="Carrere S."/>
            <person name="Mayjonade B."/>
            <person name="Legrand L."/>
            <person name="Gill N."/>
            <person name="Kane N.C."/>
            <person name="Bowers J.E."/>
            <person name="Hubner S."/>
            <person name="Bellec A."/>
            <person name="Berard A."/>
            <person name="Berges H."/>
            <person name="Blanchet N."/>
            <person name="Boniface M.C."/>
            <person name="Brunel D."/>
            <person name="Catrice O."/>
            <person name="Chaidir N."/>
            <person name="Claudel C."/>
            <person name="Donnadieu C."/>
            <person name="Faraut T."/>
            <person name="Fievet G."/>
            <person name="Helmstetter N."/>
            <person name="King M."/>
            <person name="Knapp S.J."/>
            <person name="Lai Z."/>
            <person name="Le Paslier M.C."/>
            <person name="Lippi Y."/>
            <person name="Lorenzon L."/>
            <person name="Mandel J.R."/>
            <person name="Marage G."/>
            <person name="Marchand G."/>
            <person name="Marquand E."/>
            <person name="Bret-Mestries E."/>
            <person name="Morien E."/>
            <person name="Nambeesan S."/>
            <person name="Nguyen T."/>
            <person name="Pegot-Espagnet P."/>
            <person name="Pouilly N."/>
            <person name="Raftis F."/>
            <person name="Sallet E."/>
            <person name="Schiex T."/>
            <person name="Thomas J."/>
            <person name="Vandecasteele C."/>
            <person name="Vares D."/>
            <person name="Vear F."/>
            <person name="Vautrin S."/>
            <person name="Crespi M."/>
            <person name="Mangin B."/>
            <person name="Burke J.M."/>
            <person name="Salse J."/>
            <person name="Munos S."/>
            <person name="Vincourt P."/>
            <person name="Rieseberg L.H."/>
            <person name="Langlade N.B."/>
        </authorList>
    </citation>
    <scope>NUCLEOTIDE SEQUENCE [LARGE SCALE GENOMIC DNA]</scope>
    <source>
        <strain evidence="4">cv. SF193</strain>
        <tissue evidence="2">Leaves</tissue>
    </source>
</reference>
<organism evidence="3 4">
    <name type="scientific">Helianthus annuus</name>
    <name type="common">Common sunflower</name>
    <dbReference type="NCBI Taxonomy" id="4232"/>
    <lineage>
        <taxon>Eukaryota</taxon>
        <taxon>Viridiplantae</taxon>
        <taxon>Streptophyta</taxon>
        <taxon>Embryophyta</taxon>
        <taxon>Tracheophyta</taxon>
        <taxon>Spermatophyta</taxon>
        <taxon>Magnoliopsida</taxon>
        <taxon>eudicotyledons</taxon>
        <taxon>Gunneridae</taxon>
        <taxon>Pentapetalae</taxon>
        <taxon>asterids</taxon>
        <taxon>campanulids</taxon>
        <taxon>Asterales</taxon>
        <taxon>Asteraceae</taxon>
        <taxon>Asteroideae</taxon>
        <taxon>Heliantheae alliance</taxon>
        <taxon>Heliantheae</taxon>
        <taxon>Helianthus</taxon>
    </lineage>
</organism>
<feature type="transmembrane region" description="Helical" evidence="1">
    <location>
        <begin position="406"/>
        <end position="431"/>
    </location>
</feature>
<dbReference type="EMBL" id="MNCJ02000325">
    <property type="protein sequence ID" value="KAF5788456.1"/>
    <property type="molecule type" value="Genomic_DNA"/>
</dbReference>
<feature type="transmembrane region" description="Helical" evidence="1">
    <location>
        <begin position="151"/>
        <end position="170"/>
    </location>
</feature>
<feature type="transmembrane region" description="Helical" evidence="1">
    <location>
        <begin position="122"/>
        <end position="139"/>
    </location>
</feature>
<accession>A0A251TPZ4</accession>
<dbReference type="EMBL" id="CM007899">
    <property type="protein sequence ID" value="OTG13180.1"/>
    <property type="molecule type" value="Genomic_DNA"/>
</dbReference>
<evidence type="ECO:0000313" key="3">
    <source>
        <dbReference type="EMBL" id="OTG13180.1"/>
    </source>
</evidence>
<protein>
    <submittedName>
        <fullName evidence="3">Uncharacterized protein</fullName>
    </submittedName>
</protein>
<dbReference type="PANTHER" id="PTHR35307">
    <property type="entry name" value="PROTEIN, PUTATIVE-RELATED"/>
    <property type="match status" value="1"/>
</dbReference>
<dbReference type="Proteomes" id="UP000215914">
    <property type="component" value="Chromosome 10"/>
</dbReference>
<keyword evidence="1" id="KW-1133">Transmembrane helix</keyword>
<evidence type="ECO:0000313" key="2">
    <source>
        <dbReference type="EMBL" id="KAF5788456.1"/>
    </source>
</evidence>
<feature type="transmembrane region" description="Helical" evidence="1">
    <location>
        <begin position="50"/>
        <end position="73"/>
    </location>
</feature>
<reference evidence="3" key="2">
    <citation type="submission" date="2017-02" db="EMBL/GenBank/DDBJ databases">
        <title>Sunflower complete genome.</title>
        <authorList>
            <person name="Langlade N."/>
            <person name="Munos S."/>
        </authorList>
    </citation>
    <scope>NUCLEOTIDE SEQUENCE [LARGE SCALE GENOMIC DNA]</scope>
    <source>
        <tissue evidence="3">Leaves</tissue>
    </source>
</reference>
<evidence type="ECO:0000256" key="1">
    <source>
        <dbReference type="SAM" id="Phobius"/>
    </source>
</evidence>
<dbReference type="Gramene" id="mRNA:HanXRQr2_Chr10g0464171">
    <property type="protein sequence ID" value="mRNA:HanXRQr2_Chr10g0464171"/>
    <property type="gene ID" value="HanXRQr2_Chr10g0464171"/>
</dbReference>
<dbReference type="InParanoid" id="A0A251TPZ4"/>
<name>A0A251TPZ4_HELAN</name>
<feature type="transmembrane region" description="Helical" evidence="1">
    <location>
        <begin position="320"/>
        <end position="343"/>
    </location>
</feature>
<proteinExistence type="predicted"/>
<feature type="transmembrane region" description="Helical" evidence="1">
    <location>
        <begin position="275"/>
        <end position="300"/>
    </location>
</feature>